<feature type="region of interest" description="Disordered" evidence="1">
    <location>
        <begin position="1"/>
        <end position="54"/>
    </location>
</feature>
<feature type="compositionally biased region" description="Pro residues" evidence="1">
    <location>
        <begin position="16"/>
        <end position="41"/>
    </location>
</feature>
<feature type="compositionally biased region" description="Basic and acidic residues" evidence="1">
    <location>
        <begin position="1"/>
        <end position="12"/>
    </location>
</feature>
<organism evidence="2 3">
    <name type="scientific">Portunus trituberculatus</name>
    <name type="common">Swimming crab</name>
    <name type="synonym">Neptunus trituberculatus</name>
    <dbReference type="NCBI Taxonomy" id="210409"/>
    <lineage>
        <taxon>Eukaryota</taxon>
        <taxon>Metazoa</taxon>
        <taxon>Ecdysozoa</taxon>
        <taxon>Arthropoda</taxon>
        <taxon>Crustacea</taxon>
        <taxon>Multicrustacea</taxon>
        <taxon>Malacostraca</taxon>
        <taxon>Eumalacostraca</taxon>
        <taxon>Eucarida</taxon>
        <taxon>Decapoda</taxon>
        <taxon>Pleocyemata</taxon>
        <taxon>Brachyura</taxon>
        <taxon>Eubrachyura</taxon>
        <taxon>Portunoidea</taxon>
        <taxon>Portunidae</taxon>
        <taxon>Portuninae</taxon>
        <taxon>Portunus</taxon>
    </lineage>
</organism>
<proteinExistence type="predicted"/>
<dbReference type="Proteomes" id="UP000324222">
    <property type="component" value="Unassembled WGS sequence"/>
</dbReference>
<evidence type="ECO:0000313" key="2">
    <source>
        <dbReference type="EMBL" id="MPC31283.1"/>
    </source>
</evidence>
<keyword evidence="3" id="KW-1185">Reference proteome</keyword>
<reference evidence="2 3" key="1">
    <citation type="submission" date="2019-05" db="EMBL/GenBank/DDBJ databases">
        <title>Another draft genome of Portunus trituberculatus and its Hox gene families provides insights of decapod evolution.</title>
        <authorList>
            <person name="Jeong J.-H."/>
            <person name="Song I."/>
            <person name="Kim S."/>
            <person name="Choi T."/>
            <person name="Kim D."/>
            <person name="Ryu S."/>
            <person name="Kim W."/>
        </authorList>
    </citation>
    <scope>NUCLEOTIDE SEQUENCE [LARGE SCALE GENOMIC DNA]</scope>
    <source>
        <tissue evidence="2">Muscle</tissue>
    </source>
</reference>
<name>A0A5B7EE54_PORTR</name>
<gene>
    <name evidence="2" type="ORF">E2C01_024568</name>
</gene>
<evidence type="ECO:0000313" key="3">
    <source>
        <dbReference type="Proteomes" id="UP000324222"/>
    </source>
</evidence>
<dbReference type="AlphaFoldDB" id="A0A5B7EE54"/>
<dbReference type="EMBL" id="VSRR010002404">
    <property type="protein sequence ID" value="MPC31283.1"/>
    <property type="molecule type" value="Genomic_DNA"/>
</dbReference>
<accession>A0A5B7EE54</accession>
<evidence type="ECO:0000256" key="1">
    <source>
        <dbReference type="SAM" id="MobiDB-lite"/>
    </source>
</evidence>
<comment type="caution">
    <text evidence="2">The sequence shown here is derived from an EMBL/GenBank/DDBJ whole genome shotgun (WGS) entry which is preliminary data.</text>
</comment>
<sequence length="134" mass="14742">MTGRWARRDCLRHPLAPSPSMPAPYPNPNPSPSRLRPPPHPMPHHESRTSLQGRLGQRFIIVTERWIEQGGPAGSNDRWSPRWSPAGLDEVASCGTLRGHSPPSTNGAFRVSDLLQRINGLPQGTHTLAVMPPL</sequence>
<protein>
    <submittedName>
        <fullName evidence="2">Uncharacterized protein</fullName>
    </submittedName>
</protein>